<dbReference type="SUPFAM" id="SSF57850">
    <property type="entry name" value="RING/U-box"/>
    <property type="match status" value="1"/>
</dbReference>
<evidence type="ECO:0000256" key="16">
    <source>
        <dbReference type="SAM" id="MobiDB-lite"/>
    </source>
</evidence>
<keyword evidence="12" id="KW-0067">ATP-binding</keyword>
<evidence type="ECO:0008006" key="21">
    <source>
        <dbReference type="Google" id="ProtNLM"/>
    </source>
</evidence>
<name>A0A9P5SUX4_9FUNG</name>
<gene>
    <name evidence="19" type="ORF">BG006_010322</name>
</gene>
<organism evidence="19 20">
    <name type="scientific">Podila minutissima</name>
    <dbReference type="NCBI Taxonomy" id="64525"/>
    <lineage>
        <taxon>Eukaryota</taxon>
        <taxon>Fungi</taxon>
        <taxon>Fungi incertae sedis</taxon>
        <taxon>Mucoromycota</taxon>
        <taxon>Mortierellomycotina</taxon>
        <taxon>Mortierellomycetes</taxon>
        <taxon>Mortierellales</taxon>
        <taxon>Mortierellaceae</taxon>
        <taxon>Podila</taxon>
    </lineage>
</organism>
<sequence>MTLVHTNKAEFSELFTQFFEDCAPEIEAIPNVPFDRIDKEPVITLSDTPGATKHLNLDPAVFPDVCNAVVGDFFGHCRNKDDYSIQSLRLLRNPVTWHRYQSEKKVRRRLAEDVEMFRDEILFHGTPKRKLSSILQNNLDPRTTVRANYGKGVYFSDSIEKCMQYVDPQTSMEQEYSIILCCVLLGKVWVEPYEKAQRKLDPNTMFLPEGYDSAVGHDAFKEWIVYEKSQVLPLCVINFKASNNPDCFHRLSSHGVLFQGLNFYPTSMHQIQITCNVPTPTDNNAPSSGANKDVNKDDSSWKTPTPQEASTLWTVLNIPVGEAQIRKIKFPKHEDFVVTAKNRDDRTVYFYINYSQWTLLIGVARNIQVLEERSKMDTDKTFMERSRQRLQIEELVNSVPECEALIVKYTEIKPELDAIEAEGVKVSQTIDFLKAQAFLSGAGRPDIYNTHEFQLAIHPYQNQLNELKQMYDGKIATLGPLWNTEHVGKAIQVKAWRQQLQADVAADHVKEQQQLSVIKVEKSKAYTQAVACSTIVTLPELEARIQQAKNERENLKPAFGHTEDFAFKTTQVYTYSSQIWAQVVAELLMPTLMICQMPSHRMKLLNETNVDDVGMKLQMLQLKGISKWHEIAPCAFFGMPMASTAFWPVHPQNKLPNRRLFMMKDFVEWIFLEKERRIRTTAQNRSRPGMMSRLVRDSPKVDEDPLFGVDVLELYREQWEKLDPCILRALKGLKSRNGTVVFNRKERQEELDKLGKDLIGNLFVMADPDMLILDESSHKAASVSISAATTTTRSSSSSSSTTTTSTTTTSSPSSECPICKEPLVIPEPGKKVLVEDQVVKLKRCRHCFHQSCIVEWFKAKDSQLKCPMCNVLCTTRGLTDATKDAFKGSVAKLGPMPDGYMAYTFDDRLACYFLYMNIQSCTTETAATVPADRRYAIVPVTAKLGPLLMIRLICLFYYGHMFRVGESVTRGISNVIVWNGVHLRTGMTGAYGFPAPEFESSCWQEINQKGVAMGLDELLLSVPQTTPGSGSPLVDEPEILLPEGLAAEMSAQNMIHKILHPDRAIVCASRQQGRFIHGNEHRLDQKLSAYYPSIAGNRWLAFRLESLSSVIIFGSAFFSVVALSRNQEVDPGLVGLSLTYALSITQTLNWMVRQYTEIESNIVSVERLQEYVELEPEAPEVIKDHRPPLEWPAEGRVDFVDYETPYRPRLDLVLRGVSSLSRVKAACVGSVRYKYAANASWIAAGKGFSGAMR</sequence>
<dbReference type="InterPro" id="IPR011527">
    <property type="entry name" value="ABC1_TM_dom"/>
</dbReference>
<keyword evidence="14" id="KW-0472">Membrane</keyword>
<keyword evidence="9 15" id="KW-0863">Zinc-finger</keyword>
<dbReference type="InterPro" id="IPR012317">
    <property type="entry name" value="Poly(ADP-ribose)pol_cat_dom"/>
</dbReference>
<keyword evidence="7" id="KW-0677">Repeat</keyword>
<dbReference type="EMBL" id="JAAAUY010000081">
    <property type="protein sequence ID" value="KAF9335897.1"/>
    <property type="molecule type" value="Genomic_DNA"/>
</dbReference>
<reference evidence="19" key="1">
    <citation type="journal article" date="2020" name="Fungal Divers.">
        <title>Resolving the Mortierellaceae phylogeny through synthesis of multi-gene phylogenetics and phylogenomics.</title>
        <authorList>
            <person name="Vandepol N."/>
            <person name="Liber J."/>
            <person name="Desiro A."/>
            <person name="Na H."/>
            <person name="Kennedy M."/>
            <person name="Barry K."/>
            <person name="Grigoriev I.V."/>
            <person name="Miller A.N."/>
            <person name="O'Donnell K."/>
            <person name="Stajich J.E."/>
            <person name="Bonito G."/>
        </authorList>
    </citation>
    <scope>NUCLEOTIDE SEQUENCE</scope>
    <source>
        <strain evidence="19">NVP1</strain>
    </source>
</reference>
<dbReference type="AlphaFoldDB" id="A0A9P5SUX4"/>
<dbReference type="Gene3D" id="3.90.228.10">
    <property type="match status" value="1"/>
</dbReference>
<evidence type="ECO:0000313" key="19">
    <source>
        <dbReference type="EMBL" id="KAF9335897.1"/>
    </source>
</evidence>
<evidence type="ECO:0000256" key="2">
    <source>
        <dbReference type="ARBA" id="ARBA00004906"/>
    </source>
</evidence>
<proteinExistence type="inferred from homology"/>
<evidence type="ECO:0000256" key="3">
    <source>
        <dbReference type="ARBA" id="ARBA00009413"/>
    </source>
</evidence>
<comment type="subcellular location">
    <subcellularLocation>
        <location evidence="1">Endomembrane system</location>
        <topology evidence="1">Multi-pass membrane protein</topology>
    </subcellularLocation>
</comment>
<dbReference type="GO" id="GO:0016020">
    <property type="term" value="C:membrane"/>
    <property type="evidence" value="ECO:0007669"/>
    <property type="project" value="InterPro"/>
</dbReference>
<dbReference type="PANTHER" id="PTHR24223">
    <property type="entry name" value="ATP-BINDING CASSETTE SUB-FAMILY C"/>
    <property type="match status" value="1"/>
</dbReference>
<keyword evidence="6" id="KW-0479">Metal-binding</keyword>
<dbReference type="InterPro" id="IPR013083">
    <property type="entry name" value="Znf_RING/FYVE/PHD"/>
</dbReference>
<evidence type="ECO:0000259" key="18">
    <source>
        <dbReference type="PROSITE" id="PS50929"/>
    </source>
</evidence>
<dbReference type="SUPFAM" id="SSF56399">
    <property type="entry name" value="ADP-ribosylation"/>
    <property type="match status" value="1"/>
</dbReference>
<evidence type="ECO:0000256" key="14">
    <source>
        <dbReference type="ARBA" id="ARBA00023136"/>
    </source>
</evidence>
<dbReference type="Gene3D" id="3.30.40.10">
    <property type="entry name" value="Zinc/RING finger domain, C3HC4 (zinc finger)"/>
    <property type="match status" value="1"/>
</dbReference>
<evidence type="ECO:0000256" key="9">
    <source>
        <dbReference type="ARBA" id="ARBA00022771"/>
    </source>
</evidence>
<feature type="region of interest" description="Disordered" evidence="16">
    <location>
        <begin position="277"/>
        <end position="306"/>
    </location>
</feature>
<dbReference type="Pfam" id="PF12678">
    <property type="entry name" value="zf-rbx1"/>
    <property type="match status" value="1"/>
</dbReference>
<keyword evidence="4" id="KW-0813">Transport</keyword>
<feature type="region of interest" description="Disordered" evidence="16">
    <location>
        <begin position="787"/>
        <end position="814"/>
    </location>
</feature>
<evidence type="ECO:0000256" key="11">
    <source>
        <dbReference type="ARBA" id="ARBA00022833"/>
    </source>
</evidence>
<dbReference type="Gene3D" id="3.30.390.130">
    <property type="match status" value="1"/>
</dbReference>
<dbReference type="InterPro" id="IPR050173">
    <property type="entry name" value="ABC_transporter_C-like"/>
</dbReference>
<dbReference type="InterPro" id="IPR039396">
    <property type="entry name" value="Deltex_C"/>
</dbReference>
<dbReference type="Pfam" id="PF18102">
    <property type="entry name" value="DTC"/>
    <property type="match status" value="1"/>
</dbReference>
<keyword evidence="5" id="KW-0812">Transmembrane</keyword>
<dbReference type="Gene3D" id="1.20.1560.10">
    <property type="entry name" value="ABC transporter type 1, transmembrane domain"/>
    <property type="match status" value="1"/>
</dbReference>
<dbReference type="Pfam" id="PF00644">
    <property type="entry name" value="PARP"/>
    <property type="match status" value="1"/>
</dbReference>
<dbReference type="InterPro" id="IPR039399">
    <property type="entry name" value="Deltex_C_sf"/>
</dbReference>
<evidence type="ECO:0000256" key="4">
    <source>
        <dbReference type="ARBA" id="ARBA00022448"/>
    </source>
</evidence>
<keyword evidence="20" id="KW-1185">Reference proteome</keyword>
<evidence type="ECO:0000256" key="13">
    <source>
        <dbReference type="ARBA" id="ARBA00022989"/>
    </source>
</evidence>
<keyword evidence="11" id="KW-0862">Zinc</keyword>
<feature type="domain" description="ABC transmembrane type-1" evidence="18">
    <location>
        <begin position="1068"/>
        <end position="1160"/>
    </location>
</feature>
<dbReference type="GO" id="GO:0140359">
    <property type="term" value="F:ABC-type transporter activity"/>
    <property type="evidence" value="ECO:0007669"/>
    <property type="project" value="InterPro"/>
</dbReference>
<evidence type="ECO:0000259" key="17">
    <source>
        <dbReference type="PROSITE" id="PS50089"/>
    </source>
</evidence>
<feature type="domain" description="RING-type" evidence="17">
    <location>
        <begin position="816"/>
        <end position="870"/>
    </location>
</feature>
<dbReference type="GO" id="GO:0008270">
    <property type="term" value="F:zinc ion binding"/>
    <property type="evidence" value="ECO:0007669"/>
    <property type="project" value="UniProtKB-KW"/>
</dbReference>
<dbReference type="SUPFAM" id="SSF90123">
    <property type="entry name" value="ABC transporter transmembrane region"/>
    <property type="match status" value="1"/>
</dbReference>
<comment type="caution">
    <text evidence="19">The sequence shown here is derived from an EMBL/GenBank/DDBJ whole genome shotgun (WGS) entry which is preliminary data.</text>
</comment>
<dbReference type="PROSITE" id="PS50089">
    <property type="entry name" value="ZF_RING_2"/>
    <property type="match status" value="1"/>
</dbReference>
<evidence type="ECO:0000256" key="7">
    <source>
        <dbReference type="ARBA" id="ARBA00022737"/>
    </source>
</evidence>
<comment type="similarity">
    <text evidence="3">Belongs to the Deltex family.</text>
</comment>
<keyword evidence="8" id="KW-0547">Nucleotide-binding</keyword>
<comment type="pathway">
    <text evidence="2">Protein modification; protein ubiquitination.</text>
</comment>
<dbReference type="SMART" id="SM00184">
    <property type="entry name" value="RING"/>
    <property type="match status" value="1"/>
</dbReference>
<dbReference type="GO" id="GO:0005524">
    <property type="term" value="F:ATP binding"/>
    <property type="evidence" value="ECO:0007669"/>
    <property type="project" value="UniProtKB-KW"/>
</dbReference>
<evidence type="ECO:0000256" key="8">
    <source>
        <dbReference type="ARBA" id="ARBA00022741"/>
    </source>
</evidence>
<feature type="compositionally biased region" description="Polar residues" evidence="16">
    <location>
        <begin position="277"/>
        <end position="290"/>
    </location>
</feature>
<evidence type="ECO:0000256" key="12">
    <source>
        <dbReference type="ARBA" id="ARBA00022840"/>
    </source>
</evidence>
<evidence type="ECO:0000256" key="6">
    <source>
        <dbReference type="ARBA" id="ARBA00022723"/>
    </source>
</evidence>
<protein>
    <recommendedName>
        <fullName evidence="21">PARP</fullName>
    </recommendedName>
</protein>
<dbReference type="InterPro" id="IPR024766">
    <property type="entry name" value="Znf_RING_H2"/>
</dbReference>
<evidence type="ECO:0000256" key="15">
    <source>
        <dbReference type="PROSITE-ProRule" id="PRU00175"/>
    </source>
</evidence>
<dbReference type="Proteomes" id="UP000696485">
    <property type="component" value="Unassembled WGS sequence"/>
</dbReference>
<dbReference type="InterPro" id="IPR001841">
    <property type="entry name" value="Znf_RING"/>
</dbReference>
<keyword evidence="10" id="KW-0833">Ubl conjugation pathway</keyword>
<dbReference type="InterPro" id="IPR036640">
    <property type="entry name" value="ABC1_TM_sf"/>
</dbReference>
<evidence type="ECO:0000256" key="5">
    <source>
        <dbReference type="ARBA" id="ARBA00022692"/>
    </source>
</evidence>
<dbReference type="GO" id="GO:0003950">
    <property type="term" value="F:NAD+ poly-ADP-ribosyltransferase activity"/>
    <property type="evidence" value="ECO:0007669"/>
    <property type="project" value="InterPro"/>
</dbReference>
<dbReference type="PANTHER" id="PTHR24223:SF443">
    <property type="entry name" value="MULTIDRUG-RESISTANCE LIKE PROTEIN 1, ISOFORM I"/>
    <property type="match status" value="1"/>
</dbReference>
<dbReference type="GO" id="GO:0012505">
    <property type="term" value="C:endomembrane system"/>
    <property type="evidence" value="ECO:0007669"/>
    <property type="project" value="UniProtKB-SubCell"/>
</dbReference>
<accession>A0A9P5SUX4</accession>
<evidence type="ECO:0000313" key="20">
    <source>
        <dbReference type="Proteomes" id="UP000696485"/>
    </source>
</evidence>
<evidence type="ECO:0000256" key="1">
    <source>
        <dbReference type="ARBA" id="ARBA00004127"/>
    </source>
</evidence>
<evidence type="ECO:0000256" key="10">
    <source>
        <dbReference type="ARBA" id="ARBA00022786"/>
    </source>
</evidence>
<keyword evidence="13" id="KW-1133">Transmembrane helix</keyword>
<dbReference type="PROSITE" id="PS50929">
    <property type="entry name" value="ABC_TM1F"/>
    <property type="match status" value="1"/>
</dbReference>